<sequence>MALESNVKVTKNEISPSAIGKAAEELYAGGFYCCEAVMSAIRDGFGLDLPDSIIEMSSGMAVGVGRSGCMCGAANGGVMALGMFFGRHEQNGPKDPRSVKVMELTHELHDWFRDNNGKHALCCRVLTRGMDMASGEHKAQCIHFTGLCARKTAEIICREMELTNLDEQAAA</sequence>
<evidence type="ECO:0000313" key="1">
    <source>
        <dbReference type="EMBL" id="ERL07149.1"/>
    </source>
</evidence>
<dbReference type="RefSeq" id="WP_021726560.1">
    <property type="nucleotide sequence ID" value="NZ_AWEZ01000060.1"/>
</dbReference>
<dbReference type="Pfam" id="PF09719">
    <property type="entry name" value="C_GCAxxG_C_C"/>
    <property type="match status" value="1"/>
</dbReference>
<gene>
    <name evidence="1" type="ORF">HMPREF1316_1688</name>
</gene>
<keyword evidence="2" id="KW-1185">Reference proteome</keyword>
<dbReference type="OrthoDB" id="3192408at2"/>
<dbReference type="Proteomes" id="UP000016638">
    <property type="component" value="Unassembled WGS sequence"/>
</dbReference>
<dbReference type="NCBIfam" id="TIGR01909">
    <property type="entry name" value="C_GCAxxG_C_C"/>
    <property type="match status" value="1"/>
</dbReference>
<comment type="caution">
    <text evidence="1">The sequence shown here is derived from an EMBL/GenBank/DDBJ whole genome shotgun (WGS) entry which is preliminary data.</text>
</comment>
<dbReference type="EMBL" id="AWEZ01000060">
    <property type="protein sequence ID" value="ERL07149.1"/>
    <property type="molecule type" value="Genomic_DNA"/>
</dbReference>
<accession>U2T256</accession>
<dbReference type="SUPFAM" id="SSF48695">
    <property type="entry name" value="Multiheme cytochromes"/>
    <property type="match status" value="1"/>
</dbReference>
<organism evidence="1 2">
    <name type="scientific">Olsenella profusa F0195</name>
    <dbReference type="NCBI Taxonomy" id="1125712"/>
    <lineage>
        <taxon>Bacteria</taxon>
        <taxon>Bacillati</taxon>
        <taxon>Actinomycetota</taxon>
        <taxon>Coriobacteriia</taxon>
        <taxon>Coriobacteriales</taxon>
        <taxon>Atopobiaceae</taxon>
        <taxon>Olsenella</taxon>
    </lineage>
</organism>
<dbReference type="PATRIC" id="fig|1125712.3.peg.1671"/>
<reference evidence="1 2" key="1">
    <citation type="submission" date="2013-08" db="EMBL/GenBank/DDBJ databases">
        <authorList>
            <person name="Durkin A.S."/>
            <person name="Haft D.R."/>
            <person name="McCorrison J."/>
            <person name="Torralba M."/>
            <person name="Gillis M."/>
            <person name="Haft D.H."/>
            <person name="Methe B."/>
            <person name="Sutton G."/>
            <person name="Nelson K.E."/>
        </authorList>
    </citation>
    <scope>NUCLEOTIDE SEQUENCE [LARGE SCALE GENOMIC DNA]</scope>
    <source>
        <strain evidence="1 2">F0195</strain>
    </source>
</reference>
<dbReference type="eggNOG" id="ENOG5030CC5">
    <property type="taxonomic scope" value="Bacteria"/>
</dbReference>
<proteinExistence type="predicted"/>
<dbReference type="InterPro" id="IPR010181">
    <property type="entry name" value="CGCAxxGCC_motif"/>
</dbReference>
<protein>
    <submittedName>
        <fullName evidence="1">Oxidoreductase</fullName>
    </submittedName>
</protein>
<dbReference type="InterPro" id="IPR036280">
    <property type="entry name" value="Multihaem_cyt_sf"/>
</dbReference>
<dbReference type="AlphaFoldDB" id="U2T256"/>
<dbReference type="STRING" id="1125712.HMPREF1316_1688"/>
<evidence type="ECO:0000313" key="2">
    <source>
        <dbReference type="Proteomes" id="UP000016638"/>
    </source>
</evidence>
<name>U2T256_9ACTN</name>